<dbReference type="GO" id="GO:0052650">
    <property type="term" value="F:all-trans-retinol dehydrogenase (NADP+) activity"/>
    <property type="evidence" value="ECO:0007669"/>
    <property type="project" value="UniProtKB-ARBA"/>
</dbReference>
<keyword evidence="7" id="KW-0443">Lipid metabolism</keyword>
<gene>
    <name evidence="13" type="ORF">ATEIFO6365_0013014200</name>
</gene>
<keyword evidence="4" id="KW-0521">NADP</keyword>
<evidence type="ECO:0000256" key="2">
    <source>
        <dbReference type="ARBA" id="ARBA00006484"/>
    </source>
</evidence>
<evidence type="ECO:0000256" key="9">
    <source>
        <dbReference type="ARBA" id="ARBA00059620"/>
    </source>
</evidence>
<dbReference type="VEuPathDB" id="FungiDB:ATEG_09643"/>
<dbReference type="PANTHER" id="PTHR24322:SF736">
    <property type="entry name" value="RETINOL DEHYDROGENASE 10"/>
    <property type="match status" value="1"/>
</dbReference>
<evidence type="ECO:0000313" key="13">
    <source>
        <dbReference type="EMBL" id="GFF20808.1"/>
    </source>
</evidence>
<evidence type="ECO:0000256" key="5">
    <source>
        <dbReference type="ARBA" id="ARBA00022989"/>
    </source>
</evidence>
<dbReference type="PROSITE" id="PS00061">
    <property type="entry name" value="ADH_SHORT"/>
    <property type="match status" value="1"/>
</dbReference>
<evidence type="ECO:0000256" key="4">
    <source>
        <dbReference type="ARBA" id="ARBA00022857"/>
    </source>
</evidence>
<dbReference type="PANTHER" id="PTHR24322">
    <property type="entry name" value="PKSB"/>
    <property type="match status" value="1"/>
</dbReference>
<evidence type="ECO:0000313" key="14">
    <source>
        <dbReference type="Proteomes" id="UP000452235"/>
    </source>
</evidence>
<sequence length="344" mass="38033">MSKPWLSREGFTADVFGKFLQRTIFCPWKTVPLLLLAHYTAKGRDVAEQYPRLLQTVKVLASLAVLRRINAAMNRRALNNGVSDRYDWNREVVVLTGGSNGIGRQVAALLGSRGIKVAILDIQAPQDELPPTLRYHECDITSPVAIAEAAAKIRTTMGEPTVLINNAGLCSGMTILGSSEAQTRLQFEVNTLSHYWLTREFLPAMVRRNHGMVVTVASQAGYTTTPNMVDYSATKAAAVAFHEGLAAELVTRYNAPRVRSVLITQGFTRTALISRLTPEDSWMNPLLHPETVAEAIVNQVLTGESGHVLVPGSTGWLAKCLRGFPGWFQHRIRLQLERSMRVEE</sequence>
<dbReference type="InterPro" id="IPR020904">
    <property type="entry name" value="Sc_DH/Rdtase_CS"/>
</dbReference>
<dbReference type="GO" id="GO:0044550">
    <property type="term" value="P:secondary metabolite biosynthetic process"/>
    <property type="evidence" value="ECO:0007669"/>
    <property type="project" value="UniProtKB-ARBA"/>
</dbReference>
<comment type="subcellular location">
    <subcellularLocation>
        <location evidence="1">Membrane</location>
        <topology evidence="1">Multi-pass membrane protein</topology>
    </subcellularLocation>
</comment>
<reference evidence="13 14" key="1">
    <citation type="submission" date="2020-01" db="EMBL/GenBank/DDBJ databases">
        <title>Aspergillus terreus IFO 6365 whole genome shotgun sequence.</title>
        <authorList>
            <person name="Kanamasa S."/>
            <person name="Takahashi H."/>
        </authorList>
    </citation>
    <scope>NUCLEOTIDE SEQUENCE [LARGE SCALE GENOMIC DNA]</scope>
    <source>
        <strain evidence="13 14">IFO 6365</strain>
    </source>
</reference>
<dbReference type="PRINTS" id="PR00080">
    <property type="entry name" value="SDRFAMILY"/>
</dbReference>
<comment type="caution">
    <text evidence="13">The sequence shown here is derived from an EMBL/GenBank/DDBJ whole genome shotgun (WGS) entry which is preliminary data.</text>
</comment>
<dbReference type="GO" id="GO:0016020">
    <property type="term" value="C:membrane"/>
    <property type="evidence" value="ECO:0007669"/>
    <property type="project" value="UniProtKB-SubCell"/>
</dbReference>
<dbReference type="Proteomes" id="UP000452235">
    <property type="component" value="Unassembled WGS sequence"/>
</dbReference>
<dbReference type="FunFam" id="3.40.50.720:FF:000131">
    <property type="entry name" value="Short-chain dehydrogenase/reductase 3"/>
    <property type="match status" value="1"/>
</dbReference>
<accession>A0A5M3ZF96</accession>
<dbReference type="SUPFAM" id="SSF51735">
    <property type="entry name" value="NAD(P)-binding Rossmann-fold domains"/>
    <property type="match status" value="1"/>
</dbReference>
<evidence type="ECO:0000256" key="8">
    <source>
        <dbReference type="ARBA" id="ARBA00023136"/>
    </source>
</evidence>
<evidence type="ECO:0000256" key="10">
    <source>
        <dbReference type="ARBA" id="ARBA00068717"/>
    </source>
</evidence>
<dbReference type="PRINTS" id="PR00081">
    <property type="entry name" value="GDHRDH"/>
</dbReference>
<dbReference type="InterPro" id="IPR002347">
    <property type="entry name" value="SDR_fam"/>
</dbReference>
<dbReference type="EMBL" id="BLJY01000013">
    <property type="protein sequence ID" value="GFF20808.1"/>
    <property type="molecule type" value="Genomic_DNA"/>
</dbReference>
<organism evidence="13 14">
    <name type="scientific">Aspergillus terreus</name>
    <dbReference type="NCBI Taxonomy" id="33178"/>
    <lineage>
        <taxon>Eukaryota</taxon>
        <taxon>Fungi</taxon>
        <taxon>Dikarya</taxon>
        <taxon>Ascomycota</taxon>
        <taxon>Pezizomycotina</taxon>
        <taxon>Eurotiomycetes</taxon>
        <taxon>Eurotiomycetidae</taxon>
        <taxon>Eurotiales</taxon>
        <taxon>Aspergillaceae</taxon>
        <taxon>Aspergillus</taxon>
        <taxon>Aspergillus subgen. Circumdati</taxon>
    </lineage>
</organism>
<dbReference type="OrthoDB" id="10253736at2759"/>
<evidence type="ECO:0000256" key="12">
    <source>
        <dbReference type="RuleBase" id="RU000363"/>
    </source>
</evidence>
<evidence type="ECO:0000256" key="6">
    <source>
        <dbReference type="ARBA" id="ARBA00023002"/>
    </source>
</evidence>
<evidence type="ECO:0000256" key="11">
    <source>
        <dbReference type="ARBA" id="ARBA00082544"/>
    </source>
</evidence>
<dbReference type="AlphaFoldDB" id="A0A5M3ZF96"/>
<keyword evidence="6" id="KW-0560">Oxidoreductase</keyword>
<dbReference type="CDD" id="cd05339">
    <property type="entry name" value="17beta-HSDXI-like_SDR_c"/>
    <property type="match status" value="1"/>
</dbReference>
<evidence type="ECO:0000256" key="1">
    <source>
        <dbReference type="ARBA" id="ARBA00004141"/>
    </source>
</evidence>
<evidence type="ECO:0000256" key="7">
    <source>
        <dbReference type="ARBA" id="ARBA00023098"/>
    </source>
</evidence>
<name>A0A5M3ZF96_ASPTE</name>
<keyword evidence="14" id="KW-1185">Reference proteome</keyword>
<protein>
    <recommendedName>
        <fullName evidence="10">Short-chain dehydrogenase/reductase 3</fullName>
    </recommendedName>
    <alternativeName>
        <fullName evidence="11">Retinal short-chain dehydrogenase/reductase 1</fullName>
    </alternativeName>
</protein>
<dbReference type="InterPro" id="IPR036291">
    <property type="entry name" value="NAD(P)-bd_dom_sf"/>
</dbReference>
<comment type="similarity">
    <text evidence="2 12">Belongs to the short-chain dehydrogenases/reductases (SDR) family.</text>
</comment>
<proteinExistence type="inferred from homology"/>
<keyword evidence="3" id="KW-0812">Transmembrane</keyword>
<keyword evidence="8" id="KW-0472">Membrane</keyword>
<keyword evidence="5" id="KW-1133">Transmembrane helix</keyword>
<dbReference type="Gene3D" id="3.40.50.720">
    <property type="entry name" value="NAD(P)-binding Rossmann-like Domain"/>
    <property type="match status" value="1"/>
</dbReference>
<evidence type="ECO:0000256" key="3">
    <source>
        <dbReference type="ARBA" id="ARBA00022692"/>
    </source>
</evidence>
<comment type="function">
    <text evidence="9">Catalyzes the reduction of all-trans-retinal to all-trans-retinol in the presence of NADPH.</text>
</comment>
<dbReference type="Pfam" id="PF00106">
    <property type="entry name" value="adh_short"/>
    <property type="match status" value="1"/>
</dbReference>